<accession>A0A5A9YZJ8</accession>
<proteinExistence type="predicted"/>
<evidence type="ECO:0000259" key="3">
    <source>
        <dbReference type="PROSITE" id="PS50240"/>
    </source>
</evidence>
<dbReference type="AlphaFoldDB" id="A0A5A9YZJ8"/>
<dbReference type="InterPro" id="IPR009003">
    <property type="entry name" value="Peptidase_S1_PA"/>
</dbReference>
<dbReference type="PRINTS" id="PR00722">
    <property type="entry name" value="CHYMOTRYPSIN"/>
</dbReference>
<reference evidence="4 5" key="1">
    <citation type="submission" date="2019-07" db="EMBL/GenBank/DDBJ databases">
        <title>Aquicoccus porphyridii gen. nov., sp. nov., isolated from a small marine red alga, Porphyridium marinum.</title>
        <authorList>
            <person name="Liu L."/>
        </authorList>
    </citation>
    <scope>NUCLEOTIDE SEQUENCE [LARGE SCALE GENOMIC DNA]</scope>
    <source>
        <strain evidence="4 5">L1 8-17</strain>
    </source>
</reference>
<feature type="domain" description="Peptidase S1" evidence="3">
    <location>
        <begin position="16"/>
        <end position="258"/>
    </location>
</feature>
<dbReference type="InterPro" id="IPR043504">
    <property type="entry name" value="Peptidase_S1_PA_chymotrypsin"/>
</dbReference>
<keyword evidence="4" id="KW-0645">Protease</keyword>
<dbReference type="Proteomes" id="UP000325291">
    <property type="component" value="Unassembled WGS sequence"/>
</dbReference>
<keyword evidence="5" id="KW-1185">Reference proteome</keyword>
<comment type="caution">
    <text evidence="4">The sequence shown here is derived from an EMBL/GenBank/DDBJ whole genome shotgun (WGS) entry which is preliminary data.</text>
</comment>
<sequence>MFRILSLSLVLSFLATIGQAQDTRLKRLDTGDDSRGWEAVGRLDIDGRGFCTGALIAPDLVLTAAHCLFDKQSGMRVDHAKIEFLAGWRNGRASAYRWVRRAVIHPDYSYDDALATARVRNDVALLELHHPIRNTTVIPFETDARPVKGGRIGVVSYAKDRSEAPSIQEMCRVLARQQGVLVMSCDIDFGSSGAPVFSFDGETARIVSVVSAKAEVDGAPVSLGTALAEPLARLRAELAAGRGTFGEGESPRVRRIIVGGARGETGAKFVKP</sequence>
<dbReference type="GO" id="GO:0006508">
    <property type="term" value="P:proteolysis"/>
    <property type="evidence" value="ECO:0007669"/>
    <property type="project" value="UniProtKB-KW"/>
</dbReference>
<dbReference type="PANTHER" id="PTHR15462:SF8">
    <property type="entry name" value="SERINE PROTEASE"/>
    <property type="match status" value="1"/>
</dbReference>
<feature type="chain" id="PRO_5023062439" evidence="2">
    <location>
        <begin position="21"/>
        <end position="272"/>
    </location>
</feature>
<dbReference type="InterPro" id="IPR050966">
    <property type="entry name" value="Glutamyl_endopeptidase"/>
</dbReference>
<protein>
    <submittedName>
        <fullName evidence="4">Trypsin-like serine protease</fullName>
    </submittedName>
</protein>
<evidence type="ECO:0000313" key="4">
    <source>
        <dbReference type="EMBL" id="KAA0910272.1"/>
    </source>
</evidence>
<evidence type="ECO:0000256" key="1">
    <source>
        <dbReference type="ARBA" id="ARBA00022729"/>
    </source>
</evidence>
<dbReference type="PROSITE" id="PS50240">
    <property type="entry name" value="TRYPSIN_DOM"/>
    <property type="match status" value="1"/>
</dbReference>
<keyword evidence="1 2" id="KW-0732">Signal</keyword>
<dbReference type="GO" id="GO:0004252">
    <property type="term" value="F:serine-type endopeptidase activity"/>
    <property type="evidence" value="ECO:0007669"/>
    <property type="project" value="InterPro"/>
</dbReference>
<dbReference type="InterPro" id="IPR001314">
    <property type="entry name" value="Peptidase_S1A"/>
</dbReference>
<dbReference type="EMBL" id="VINQ01000017">
    <property type="protein sequence ID" value="KAA0910272.1"/>
    <property type="molecule type" value="Genomic_DNA"/>
</dbReference>
<organism evidence="4 5">
    <name type="scientific">Aquicoccus porphyridii</name>
    <dbReference type="NCBI Taxonomy" id="1852029"/>
    <lineage>
        <taxon>Bacteria</taxon>
        <taxon>Pseudomonadati</taxon>
        <taxon>Pseudomonadota</taxon>
        <taxon>Alphaproteobacteria</taxon>
        <taxon>Rhodobacterales</taxon>
        <taxon>Paracoccaceae</taxon>
        <taxon>Aquicoccus</taxon>
    </lineage>
</organism>
<feature type="signal peptide" evidence="2">
    <location>
        <begin position="1"/>
        <end position="20"/>
    </location>
</feature>
<dbReference type="PANTHER" id="PTHR15462">
    <property type="entry name" value="SERINE PROTEASE"/>
    <property type="match status" value="1"/>
</dbReference>
<evidence type="ECO:0000256" key="2">
    <source>
        <dbReference type="SAM" id="SignalP"/>
    </source>
</evidence>
<dbReference type="Pfam" id="PF13365">
    <property type="entry name" value="Trypsin_2"/>
    <property type="match status" value="1"/>
</dbReference>
<dbReference type="PROSITE" id="PS00134">
    <property type="entry name" value="TRYPSIN_HIS"/>
    <property type="match status" value="1"/>
</dbReference>
<evidence type="ECO:0000313" key="5">
    <source>
        <dbReference type="Proteomes" id="UP000325291"/>
    </source>
</evidence>
<dbReference type="Gene3D" id="2.40.10.10">
    <property type="entry name" value="Trypsin-like serine proteases"/>
    <property type="match status" value="2"/>
</dbReference>
<keyword evidence="4" id="KW-0378">Hydrolase</keyword>
<dbReference type="InterPro" id="IPR001254">
    <property type="entry name" value="Trypsin_dom"/>
</dbReference>
<dbReference type="SUPFAM" id="SSF50494">
    <property type="entry name" value="Trypsin-like serine proteases"/>
    <property type="match status" value="1"/>
</dbReference>
<dbReference type="InterPro" id="IPR018114">
    <property type="entry name" value="TRYPSIN_HIS"/>
</dbReference>
<name>A0A5A9YZJ8_9RHOB</name>
<dbReference type="RefSeq" id="WP_111364736.1">
    <property type="nucleotide sequence ID" value="NZ_VINQ01000017.1"/>
</dbReference>
<dbReference type="SMART" id="SM00020">
    <property type="entry name" value="Tryp_SPc"/>
    <property type="match status" value="1"/>
</dbReference>
<gene>
    <name evidence="4" type="ORF">FLO80_17480</name>
</gene>